<evidence type="ECO:0000256" key="8">
    <source>
        <dbReference type="SAM" id="MobiDB-lite"/>
    </source>
</evidence>
<dbReference type="Gene3D" id="3.30.160.60">
    <property type="entry name" value="Classic Zinc Finger"/>
    <property type="match status" value="2"/>
</dbReference>
<keyword evidence="2" id="KW-0479">Metal-binding</keyword>
<comment type="caution">
    <text evidence="10">The sequence shown here is derived from an EMBL/GenBank/DDBJ whole genome shotgun (WGS) entry which is preliminary data.</text>
</comment>
<feature type="region of interest" description="Disordered" evidence="8">
    <location>
        <begin position="251"/>
        <end position="271"/>
    </location>
</feature>
<dbReference type="GO" id="GO:0008270">
    <property type="term" value="F:zinc ion binding"/>
    <property type="evidence" value="ECO:0007669"/>
    <property type="project" value="UniProtKB-KW"/>
</dbReference>
<keyword evidence="4 7" id="KW-0863">Zinc-finger</keyword>
<dbReference type="FunFam" id="3.30.160.60:FF:000190">
    <property type="entry name" value="C2H2 finger domain protein"/>
    <property type="match status" value="1"/>
</dbReference>
<evidence type="ECO:0000259" key="9">
    <source>
        <dbReference type="PROSITE" id="PS50157"/>
    </source>
</evidence>
<dbReference type="SUPFAM" id="SSF57667">
    <property type="entry name" value="beta-beta-alpha zinc fingers"/>
    <property type="match status" value="1"/>
</dbReference>
<proteinExistence type="predicted"/>
<feature type="domain" description="C2H2-type" evidence="9">
    <location>
        <begin position="72"/>
        <end position="100"/>
    </location>
</feature>
<keyword evidence="5" id="KW-0862">Zinc</keyword>
<gene>
    <name evidence="10" type="ORF">GOMPHAMPRED_004689</name>
</gene>
<accession>A0A8H3EIJ7</accession>
<evidence type="ECO:0000256" key="6">
    <source>
        <dbReference type="ARBA" id="ARBA00023242"/>
    </source>
</evidence>
<dbReference type="GO" id="GO:0000785">
    <property type="term" value="C:chromatin"/>
    <property type="evidence" value="ECO:0007669"/>
    <property type="project" value="TreeGrafter"/>
</dbReference>
<dbReference type="PROSITE" id="PS00028">
    <property type="entry name" value="ZINC_FINGER_C2H2_1"/>
    <property type="match status" value="2"/>
</dbReference>
<dbReference type="CDD" id="cd12148">
    <property type="entry name" value="fungal_TF_MHR"/>
    <property type="match status" value="1"/>
</dbReference>
<dbReference type="GO" id="GO:0000981">
    <property type="term" value="F:DNA-binding transcription factor activity, RNA polymerase II-specific"/>
    <property type="evidence" value="ECO:0007669"/>
    <property type="project" value="InterPro"/>
</dbReference>
<name>A0A8H3EIJ7_9LECA</name>
<feature type="compositionally biased region" description="Low complexity" evidence="8">
    <location>
        <begin position="1"/>
        <end position="33"/>
    </location>
</feature>
<dbReference type="OrthoDB" id="9411774at2759"/>
<evidence type="ECO:0000313" key="11">
    <source>
        <dbReference type="Proteomes" id="UP000664169"/>
    </source>
</evidence>
<keyword evidence="6" id="KW-0539">Nucleus</keyword>
<feature type="compositionally biased region" description="Polar residues" evidence="8">
    <location>
        <begin position="206"/>
        <end position="217"/>
    </location>
</feature>
<dbReference type="PROSITE" id="PS50157">
    <property type="entry name" value="ZINC_FINGER_C2H2_2"/>
    <property type="match status" value="2"/>
</dbReference>
<evidence type="ECO:0000256" key="1">
    <source>
        <dbReference type="ARBA" id="ARBA00004123"/>
    </source>
</evidence>
<organism evidence="10 11">
    <name type="scientific">Gomphillus americanus</name>
    <dbReference type="NCBI Taxonomy" id="1940652"/>
    <lineage>
        <taxon>Eukaryota</taxon>
        <taxon>Fungi</taxon>
        <taxon>Dikarya</taxon>
        <taxon>Ascomycota</taxon>
        <taxon>Pezizomycotina</taxon>
        <taxon>Lecanoromycetes</taxon>
        <taxon>OSLEUM clade</taxon>
        <taxon>Ostropomycetidae</taxon>
        <taxon>Ostropales</taxon>
        <taxon>Graphidaceae</taxon>
        <taxon>Gomphilloideae</taxon>
        <taxon>Gomphillus</taxon>
    </lineage>
</organism>
<dbReference type="AlphaFoldDB" id="A0A8H3EIJ7"/>
<dbReference type="GO" id="GO:0000978">
    <property type="term" value="F:RNA polymerase II cis-regulatory region sequence-specific DNA binding"/>
    <property type="evidence" value="ECO:0007669"/>
    <property type="project" value="InterPro"/>
</dbReference>
<comment type="subcellular location">
    <subcellularLocation>
        <location evidence="1">Nucleus</location>
    </subcellularLocation>
</comment>
<dbReference type="Pfam" id="PF04082">
    <property type="entry name" value="Fungal_trans"/>
    <property type="match status" value="1"/>
</dbReference>
<evidence type="ECO:0000313" key="10">
    <source>
        <dbReference type="EMBL" id="CAF9906387.1"/>
    </source>
</evidence>
<feature type="region of interest" description="Disordered" evidence="8">
    <location>
        <begin position="96"/>
        <end position="142"/>
    </location>
</feature>
<feature type="region of interest" description="Disordered" evidence="8">
    <location>
        <begin position="175"/>
        <end position="221"/>
    </location>
</feature>
<sequence length="883" mass="98010">MPAAAPAAGTSAATTTASTATPAATNGASPTTAKKPALAPEKKYICVHCGRGFSRSEHRSRHERSHTKERPFKCQKCRSTFVRRDLLLRHDRTVHAKDGGVPLSSEVKRRNTKASTAKANAANSTANSSSTASTTPSKPAIVDTTTLEQIEATSDGMVDLETAAMLITDLHHKAAAAAADATNHHNHHPPPHNHHHQQHGHHDDSSTPYSPDHTTMFDNGVQYLPNGGMSLPQMPWDSFMSHSVRQPKTFSISSSLSGSQGSQLSQLSFNSGTTLQPHNVASVERFNTNGDNLNPVMQQIDGASLPVSGSATPNGGRGLSPFPFLIGPISPVDYRRSPGPSQALTTPKAPQIETDDEYASVLANIKEYDRDNLLQDKFQLPNRKEVNEFLSTYFNLFHHHLPFLHPDSFRPATVASPLLLAVMSIGALYTFNQEQAFLLHIGSKQLVNQFLQGKESFSSRKVPLWAMQSTLINMIFSSWSGDPKGLEWAVSVKSLLANMVAGNRYELKLRTEAREGRPSSHAEWIEDEGCRRTYYSVYIFYGLLTLSYNHTPAISFNEFEDLELPSSESLWNLEYSDEESWRDSLTASMITTVREAHDCLFQGEVARYSAFATRIMINALFLQVWNHKRSSEALQDVVTEYKLRLALETWEKSLELCYAETIVVQLSTPQKGHPLIFNAMAVYRNARARLEVDLKSVQETLRYHDTYEVAAAMANSRDNVKRSQEMIKVIEECFECIETVALQGIRVLSRTCATNWSVEHPLCGLDLMVILSLWLYRLEVDEEPATEEELAMYNRIRNLFDDDSVDVFGSKLSSTVARLWGSMLDEVVVWGITKIMGEAFKLHSQALVGYEATNTSRSAATTPTLTAARPPPAADLEMEATVY</sequence>
<feature type="region of interest" description="Disordered" evidence="8">
    <location>
        <begin position="1"/>
        <end position="36"/>
    </location>
</feature>
<dbReference type="InterPro" id="IPR051059">
    <property type="entry name" value="VerF-like"/>
</dbReference>
<dbReference type="PANTHER" id="PTHR40626">
    <property type="entry name" value="MIP31509P"/>
    <property type="match status" value="1"/>
</dbReference>
<evidence type="ECO:0000256" key="5">
    <source>
        <dbReference type="ARBA" id="ARBA00022833"/>
    </source>
</evidence>
<feature type="compositionally biased region" description="Basic residues" evidence="8">
    <location>
        <begin position="184"/>
        <end position="199"/>
    </location>
</feature>
<evidence type="ECO:0000256" key="2">
    <source>
        <dbReference type="ARBA" id="ARBA00022723"/>
    </source>
</evidence>
<evidence type="ECO:0000256" key="7">
    <source>
        <dbReference type="PROSITE-ProRule" id="PRU00042"/>
    </source>
</evidence>
<feature type="domain" description="C2H2-type" evidence="9">
    <location>
        <begin position="44"/>
        <end position="71"/>
    </location>
</feature>
<feature type="compositionally biased region" description="Low complexity" evidence="8">
    <location>
        <begin position="113"/>
        <end position="140"/>
    </location>
</feature>
<dbReference type="InterPro" id="IPR007219">
    <property type="entry name" value="XnlR_reg_dom"/>
</dbReference>
<keyword evidence="11" id="KW-1185">Reference proteome</keyword>
<reference evidence="10" key="1">
    <citation type="submission" date="2021-03" db="EMBL/GenBank/DDBJ databases">
        <authorList>
            <person name="Tagirdzhanova G."/>
        </authorList>
    </citation>
    <scope>NUCLEOTIDE SEQUENCE</scope>
</reference>
<dbReference type="InterPro" id="IPR036236">
    <property type="entry name" value="Znf_C2H2_sf"/>
</dbReference>
<dbReference type="EMBL" id="CAJPDQ010000003">
    <property type="protein sequence ID" value="CAF9906387.1"/>
    <property type="molecule type" value="Genomic_DNA"/>
</dbReference>
<dbReference type="GO" id="GO:0005634">
    <property type="term" value="C:nucleus"/>
    <property type="evidence" value="ECO:0007669"/>
    <property type="project" value="UniProtKB-SubCell"/>
</dbReference>
<dbReference type="InterPro" id="IPR013087">
    <property type="entry name" value="Znf_C2H2_type"/>
</dbReference>
<evidence type="ECO:0000256" key="4">
    <source>
        <dbReference type="ARBA" id="ARBA00022771"/>
    </source>
</evidence>
<protein>
    <recommendedName>
        <fullName evidence="9">C2H2-type domain-containing protein</fullName>
    </recommendedName>
</protein>
<dbReference type="PANTHER" id="PTHR40626:SF8">
    <property type="entry name" value="C2H2 FINGER DOMAIN TRANSCRIPTION FACTOR (EUROFUNG)-RELATED"/>
    <property type="match status" value="1"/>
</dbReference>
<keyword evidence="3" id="KW-0677">Repeat</keyword>
<dbReference type="GO" id="GO:0006351">
    <property type="term" value="P:DNA-templated transcription"/>
    <property type="evidence" value="ECO:0007669"/>
    <property type="project" value="InterPro"/>
</dbReference>
<evidence type="ECO:0000256" key="3">
    <source>
        <dbReference type="ARBA" id="ARBA00022737"/>
    </source>
</evidence>
<dbReference type="SMART" id="SM00355">
    <property type="entry name" value="ZnF_C2H2"/>
    <property type="match status" value="2"/>
</dbReference>
<dbReference type="Proteomes" id="UP000664169">
    <property type="component" value="Unassembled WGS sequence"/>
</dbReference>